<dbReference type="EMBL" id="BQNB010009597">
    <property type="protein sequence ID" value="GJS65717.1"/>
    <property type="molecule type" value="Genomic_DNA"/>
</dbReference>
<evidence type="ECO:0000313" key="1">
    <source>
        <dbReference type="EMBL" id="GJS65717.1"/>
    </source>
</evidence>
<evidence type="ECO:0000313" key="2">
    <source>
        <dbReference type="Proteomes" id="UP001151760"/>
    </source>
</evidence>
<keyword evidence="2" id="KW-1185">Reference proteome</keyword>
<proteinExistence type="predicted"/>
<dbReference type="Proteomes" id="UP001151760">
    <property type="component" value="Unassembled WGS sequence"/>
</dbReference>
<sequence>MEVRDMQHFDQILQINAAHRLSGFSCQATNRWQCTLDHWTSLVSKKKHNIIPSEKTPDQNTDQLLGDDDIVLSSAFSSKIGVRKLEIGCEEFLESLTDVFFVQREPFRAHLSSISCVYVAIGEINEFDYYSKLSLALDAIDK</sequence>
<reference evidence="1" key="1">
    <citation type="journal article" date="2022" name="Int. J. Mol. Sci.">
        <title>Draft Genome of Tanacetum Coccineum: Genomic Comparison of Closely Related Tanacetum-Family Plants.</title>
        <authorList>
            <person name="Yamashiro T."/>
            <person name="Shiraishi A."/>
            <person name="Nakayama K."/>
            <person name="Satake H."/>
        </authorList>
    </citation>
    <scope>NUCLEOTIDE SEQUENCE</scope>
</reference>
<comment type="caution">
    <text evidence="1">The sequence shown here is derived from an EMBL/GenBank/DDBJ whole genome shotgun (WGS) entry which is preliminary data.</text>
</comment>
<organism evidence="1 2">
    <name type="scientific">Tanacetum coccineum</name>
    <dbReference type="NCBI Taxonomy" id="301880"/>
    <lineage>
        <taxon>Eukaryota</taxon>
        <taxon>Viridiplantae</taxon>
        <taxon>Streptophyta</taxon>
        <taxon>Embryophyta</taxon>
        <taxon>Tracheophyta</taxon>
        <taxon>Spermatophyta</taxon>
        <taxon>Magnoliopsida</taxon>
        <taxon>eudicotyledons</taxon>
        <taxon>Gunneridae</taxon>
        <taxon>Pentapetalae</taxon>
        <taxon>asterids</taxon>
        <taxon>campanulids</taxon>
        <taxon>Asterales</taxon>
        <taxon>Asteraceae</taxon>
        <taxon>Asteroideae</taxon>
        <taxon>Anthemideae</taxon>
        <taxon>Anthemidinae</taxon>
        <taxon>Tanacetum</taxon>
    </lineage>
</organism>
<accession>A0ABQ4XK61</accession>
<reference evidence="1" key="2">
    <citation type="submission" date="2022-01" db="EMBL/GenBank/DDBJ databases">
        <authorList>
            <person name="Yamashiro T."/>
            <person name="Shiraishi A."/>
            <person name="Satake H."/>
            <person name="Nakayama K."/>
        </authorList>
    </citation>
    <scope>NUCLEOTIDE SEQUENCE</scope>
</reference>
<gene>
    <name evidence="1" type="ORF">Tco_0680281</name>
</gene>
<name>A0ABQ4XK61_9ASTR</name>
<protein>
    <submittedName>
        <fullName evidence="1">Uncharacterized protein</fullName>
    </submittedName>
</protein>